<evidence type="ECO:0000259" key="8">
    <source>
        <dbReference type="Pfam" id="PF13359"/>
    </source>
</evidence>
<dbReference type="AlphaFoldDB" id="A0AAU9TEF0"/>
<dbReference type="GO" id="GO:0046872">
    <property type="term" value="F:metal ion binding"/>
    <property type="evidence" value="ECO:0007669"/>
    <property type="project" value="UniProtKB-KW"/>
</dbReference>
<keyword evidence="5" id="KW-0479">Metal-binding</keyword>
<evidence type="ECO:0000256" key="6">
    <source>
        <dbReference type="ARBA" id="ARBA00022801"/>
    </source>
</evidence>
<evidence type="ECO:0000313" key="9">
    <source>
        <dbReference type="EMBL" id="CAH2085196.1"/>
    </source>
</evidence>
<evidence type="ECO:0000256" key="3">
    <source>
        <dbReference type="ARBA" id="ARBA00006958"/>
    </source>
</evidence>
<dbReference type="GO" id="GO:0004518">
    <property type="term" value="F:nuclease activity"/>
    <property type="evidence" value="ECO:0007669"/>
    <property type="project" value="UniProtKB-KW"/>
</dbReference>
<name>A0AAU9TEF0_EUPED</name>
<comment type="subcellular location">
    <subcellularLocation>
        <location evidence="2">Nucleus</location>
    </subcellularLocation>
</comment>
<dbReference type="EMBL" id="CAKOGL010000004">
    <property type="protein sequence ID" value="CAH2085196.1"/>
    <property type="molecule type" value="Genomic_DNA"/>
</dbReference>
<evidence type="ECO:0000256" key="5">
    <source>
        <dbReference type="ARBA" id="ARBA00022723"/>
    </source>
</evidence>
<dbReference type="PANTHER" id="PTHR22930:SF269">
    <property type="entry name" value="NUCLEASE HARBI1-LIKE PROTEIN"/>
    <property type="match status" value="1"/>
</dbReference>
<dbReference type="Proteomes" id="UP001153954">
    <property type="component" value="Unassembled WGS sequence"/>
</dbReference>
<keyword evidence="10" id="KW-1185">Reference proteome</keyword>
<organism evidence="9 10">
    <name type="scientific">Euphydryas editha</name>
    <name type="common">Edith's checkerspot</name>
    <dbReference type="NCBI Taxonomy" id="104508"/>
    <lineage>
        <taxon>Eukaryota</taxon>
        <taxon>Metazoa</taxon>
        <taxon>Ecdysozoa</taxon>
        <taxon>Arthropoda</taxon>
        <taxon>Hexapoda</taxon>
        <taxon>Insecta</taxon>
        <taxon>Pterygota</taxon>
        <taxon>Neoptera</taxon>
        <taxon>Endopterygota</taxon>
        <taxon>Lepidoptera</taxon>
        <taxon>Glossata</taxon>
        <taxon>Ditrysia</taxon>
        <taxon>Papilionoidea</taxon>
        <taxon>Nymphalidae</taxon>
        <taxon>Nymphalinae</taxon>
        <taxon>Euphydryas</taxon>
    </lineage>
</organism>
<dbReference type="GO" id="GO:0016787">
    <property type="term" value="F:hydrolase activity"/>
    <property type="evidence" value="ECO:0007669"/>
    <property type="project" value="UniProtKB-KW"/>
</dbReference>
<evidence type="ECO:0000256" key="2">
    <source>
        <dbReference type="ARBA" id="ARBA00004123"/>
    </source>
</evidence>
<evidence type="ECO:0000313" key="10">
    <source>
        <dbReference type="Proteomes" id="UP001153954"/>
    </source>
</evidence>
<protein>
    <recommendedName>
        <fullName evidence="8">DDE Tnp4 domain-containing protein</fullName>
    </recommendedName>
</protein>
<evidence type="ECO:0000256" key="1">
    <source>
        <dbReference type="ARBA" id="ARBA00001968"/>
    </source>
</evidence>
<keyword evidence="7" id="KW-0539">Nucleus</keyword>
<dbReference type="GO" id="GO:0005634">
    <property type="term" value="C:nucleus"/>
    <property type="evidence" value="ECO:0007669"/>
    <property type="project" value="UniProtKB-SubCell"/>
</dbReference>
<comment type="cofactor">
    <cofactor evidence="1">
        <name>a divalent metal cation</name>
        <dbReference type="ChEBI" id="CHEBI:60240"/>
    </cofactor>
</comment>
<gene>
    <name evidence="9" type="ORF">EEDITHA_LOCUS1699</name>
</gene>
<evidence type="ECO:0000256" key="4">
    <source>
        <dbReference type="ARBA" id="ARBA00022722"/>
    </source>
</evidence>
<proteinExistence type="inferred from homology"/>
<comment type="caution">
    <text evidence="9">The sequence shown here is derived from an EMBL/GenBank/DDBJ whole genome shotgun (WGS) entry which is preliminary data.</text>
</comment>
<evidence type="ECO:0000256" key="7">
    <source>
        <dbReference type="ARBA" id="ARBA00023242"/>
    </source>
</evidence>
<dbReference type="PANTHER" id="PTHR22930">
    <property type="match status" value="1"/>
</dbReference>
<reference evidence="9" key="1">
    <citation type="submission" date="2022-03" db="EMBL/GenBank/DDBJ databases">
        <authorList>
            <person name="Tunstrom K."/>
        </authorList>
    </citation>
    <scope>NUCLEOTIDE SEQUENCE</scope>
</reference>
<comment type="similarity">
    <text evidence="3">Belongs to the HARBI1 family.</text>
</comment>
<feature type="domain" description="DDE Tnp4" evidence="8">
    <location>
        <begin position="168"/>
        <end position="329"/>
    </location>
</feature>
<dbReference type="InterPro" id="IPR027806">
    <property type="entry name" value="HARBI1_dom"/>
</dbReference>
<keyword evidence="4" id="KW-0540">Nuclease</keyword>
<dbReference type="InterPro" id="IPR045249">
    <property type="entry name" value="HARBI1-like"/>
</dbReference>
<sequence length="403" mass="46925">MDEAELLCYAAIALLAKKKRKKRSMWTKEWLQKRNHYSHTNLLEELRLFPRDWFNYLRMTEVVYLNLLKLVTPMIEKRSTNMRESISPHERLSATLRFLATGRNYEDLKYSTLISPQALGRIIPETCAAILDALKDYYKFPQDEQDWLDIARGFEQRWNFPHCLGATDGKHVAIKPPPGAGSYFRNYKGFDSQVLLGIANSNYEFIYFSYGINGRVSDGGVFQYSDIYRKLHEKTLKLPNPSEVNGCVLPYVFIGDEAFSLTPEFMKPFRQNLLNVERRVYNYRLSRARRIIENVFGILVNRFKVLESKIIVDIENNKPIVLACCALHNYLRRVTPSTYSPPESYGVEDISTGEITTGLQTRDDMSLQHNRRGNINQTASHIRNLFVDYFNNAGQVPWQERFI</sequence>
<dbReference type="Pfam" id="PF13359">
    <property type="entry name" value="DDE_Tnp_4"/>
    <property type="match status" value="1"/>
</dbReference>
<keyword evidence="6" id="KW-0378">Hydrolase</keyword>
<accession>A0AAU9TEF0</accession>